<name>A0AAD8EXJ5_BIOPF</name>
<reference evidence="2" key="1">
    <citation type="journal article" date="2023" name="PLoS Negl. Trop. Dis.">
        <title>A genome sequence for Biomphalaria pfeifferi, the major vector snail for the human-infecting parasite Schistosoma mansoni.</title>
        <authorList>
            <person name="Bu L."/>
            <person name="Lu L."/>
            <person name="Laidemitt M.R."/>
            <person name="Zhang S.M."/>
            <person name="Mutuku M."/>
            <person name="Mkoji G."/>
            <person name="Steinauer M."/>
            <person name="Loker E.S."/>
        </authorList>
    </citation>
    <scope>NUCLEOTIDE SEQUENCE</scope>
    <source>
        <strain evidence="2">KasaAsao</strain>
    </source>
</reference>
<dbReference type="Pfam" id="PF25491">
    <property type="entry name" value="CCHC_BCL-11A"/>
    <property type="match status" value="1"/>
</dbReference>
<dbReference type="AlphaFoldDB" id="A0AAD8EXJ5"/>
<organism evidence="2 3">
    <name type="scientific">Biomphalaria pfeifferi</name>
    <name type="common">Bloodfluke planorb</name>
    <name type="synonym">Freshwater snail</name>
    <dbReference type="NCBI Taxonomy" id="112525"/>
    <lineage>
        <taxon>Eukaryota</taxon>
        <taxon>Metazoa</taxon>
        <taxon>Spiralia</taxon>
        <taxon>Lophotrochozoa</taxon>
        <taxon>Mollusca</taxon>
        <taxon>Gastropoda</taxon>
        <taxon>Heterobranchia</taxon>
        <taxon>Euthyneura</taxon>
        <taxon>Panpulmonata</taxon>
        <taxon>Hygrophila</taxon>
        <taxon>Lymnaeoidea</taxon>
        <taxon>Planorbidae</taxon>
        <taxon>Biomphalaria</taxon>
    </lineage>
</organism>
<comment type="caution">
    <text evidence="2">The sequence shown here is derived from an EMBL/GenBank/DDBJ whole genome shotgun (WGS) entry which is preliminary data.</text>
</comment>
<evidence type="ECO:0000313" key="3">
    <source>
        <dbReference type="Proteomes" id="UP001233172"/>
    </source>
</evidence>
<accession>A0AAD8EXJ5</accession>
<gene>
    <name evidence="2" type="ORF">Bpfe_027445</name>
</gene>
<dbReference type="EMBL" id="JASAOG010000224">
    <property type="protein sequence ID" value="KAK0043098.1"/>
    <property type="molecule type" value="Genomic_DNA"/>
</dbReference>
<keyword evidence="3" id="KW-1185">Reference proteome</keyword>
<protein>
    <recommendedName>
        <fullName evidence="1">BCL-11A-like CCHC zinc finger domain-containing protein</fullName>
    </recommendedName>
</protein>
<sequence>MSPNSSGCPVASGAARMTSYMAQFNLGSFYKDMPDFLTCGFCAKEFLLENITMFIAHKFGCADKRQQTTDIEVTSKRGNNLSFICLESIQNFTHKKNLIPQYDLRR</sequence>
<dbReference type="Proteomes" id="UP001233172">
    <property type="component" value="Unassembled WGS sequence"/>
</dbReference>
<evidence type="ECO:0000313" key="2">
    <source>
        <dbReference type="EMBL" id="KAK0043098.1"/>
    </source>
</evidence>
<evidence type="ECO:0000259" key="1">
    <source>
        <dbReference type="Pfam" id="PF25491"/>
    </source>
</evidence>
<dbReference type="InterPro" id="IPR057448">
    <property type="entry name" value="BCL-11A_Znf_CCHC"/>
</dbReference>
<proteinExistence type="predicted"/>
<reference evidence="2" key="2">
    <citation type="submission" date="2023-04" db="EMBL/GenBank/DDBJ databases">
        <authorList>
            <person name="Bu L."/>
            <person name="Lu L."/>
            <person name="Laidemitt M.R."/>
            <person name="Zhang S.M."/>
            <person name="Mutuku M."/>
            <person name="Mkoji G."/>
            <person name="Steinauer M."/>
            <person name="Loker E.S."/>
        </authorList>
    </citation>
    <scope>NUCLEOTIDE SEQUENCE</scope>
    <source>
        <strain evidence="2">KasaAsao</strain>
        <tissue evidence="2">Whole Snail</tissue>
    </source>
</reference>
<feature type="domain" description="BCL-11A-like CCHC zinc finger" evidence="1">
    <location>
        <begin position="37"/>
        <end position="58"/>
    </location>
</feature>